<dbReference type="OrthoDB" id="2019494at2759"/>
<feature type="region of interest" description="Disordered" evidence="6">
    <location>
        <begin position="1"/>
        <end position="35"/>
    </location>
</feature>
<proteinExistence type="predicted"/>
<dbReference type="PANTHER" id="PTHR16223">
    <property type="entry name" value="TRANSCRIPTION FACTOR BHLH83-RELATED"/>
    <property type="match status" value="1"/>
</dbReference>
<keyword evidence="5" id="KW-0539">Nucleus</keyword>
<evidence type="ECO:0000256" key="4">
    <source>
        <dbReference type="ARBA" id="ARBA00023163"/>
    </source>
</evidence>
<comment type="subcellular location">
    <subcellularLocation>
        <location evidence="1">Nucleus</location>
    </subcellularLocation>
</comment>
<dbReference type="Gene3D" id="4.10.280.10">
    <property type="entry name" value="Helix-loop-helix DNA-binding domain"/>
    <property type="match status" value="1"/>
</dbReference>
<sequence length="324" mass="37051">MDSDIHHNHNHNHSHNQQLLQQQQQNMNSGLTRYRSAPSSYFSNLTTSDVFGDEDFNPFFNPLVSSPESERILSRFMSGGEHIDQIRRNEFMSSTDTEQMMSQNHARSQEVVHNNKSVMDPQMNLLRQSSSPAGFFEQINVDKGYAMMRSMDRYPPANGIVPDSSFASATRSSSRPLYRIPEHEGRTMTRNNGGYVAWDKSSILTDGFLNEFAENDHISSSENQEHMSIHVPTGLTHQLSLPTELSGNEKPVQFQDNVPFRSRAKRGCATHPRSIAERVRRTRISERMRKLQDLVPNMDKQTSTADMLDFAVDYIKELQKLVEV</sequence>
<evidence type="ECO:0000256" key="5">
    <source>
        <dbReference type="ARBA" id="ARBA00023242"/>
    </source>
</evidence>
<dbReference type="AlphaFoldDB" id="A0A5N6Q512"/>
<dbReference type="Pfam" id="PF00010">
    <property type="entry name" value="HLH"/>
    <property type="match status" value="1"/>
</dbReference>
<dbReference type="SUPFAM" id="SSF47459">
    <property type="entry name" value="HLH, helix-loop-helix DNA-binding domain"/>
    <property type="match status" value="1"/>
</dbReference>
<keyword evidence="9" id="KW-1185">Reference proteome</keyword>
<dbReference type="GO" id="GO:0000981">
    <property type="term" value="F:DNA-binding transcription factor activity, RNA polymerase II-specific"/>
    <property type="evidence" value="ECO:0007669"/>
    <property type="project" value="TreeGrafter"/>
</dbReference>
<feature type="compositionally biased region" description="Low complexity" evidence="6">
    <location>
        <begin position="15"/>
        <end position="29"/>
    </location>
</feature>
<dbReference type="InterPro" id="IPR011598">
    <property type="entry name" value="bHLH_dom"/>
</dbReference>
<evidence type="ECO:0000256" key="3">
    <source>
        <dbReference type="ARBA" id="ARBA00023125"/>
    </source>
</evidence>
<dbReference type="SMART" id="SM00353">
    <property type="entry name" value="HLH"/>
    <property type="match status" value="1"/>
</dbReference>
<dbReference type="EMBL" id="SZYD01000001">
    <property type="protein sequence ID" value="KAD7479745.1"/>
    <property type="molecule type" value="Genomic_DNA"/>
</dbReference>
<name>A0A5N6Q512_9ASTR</name>
<dbReference type="GO" id="GO:0000978">
    <property type="term" value="F:RNA polymerase II cis-regulatory region sequence-specific DNA binding"/>
    <property type="evidence" value="ECO:0007669"/>
    <property type="project" value="TreeGrafter"/>
</dbReference>
<evidence type="ECO:0000259" key="7">
    <source>
        <dbReference type="PROSITE" id="PS50888"/>
    </source>
</evidence>
<keyword evidence="2" id="KW-0805">Transcription regulation</keyword>
<dbReference type="Proteomes" id="UP000326396">
    <property type="component" value="Linkage Group LG1"/>
</dbReference>
<dbReference type="GO" id="GO:0005634">
    <property type="term" value="C:nucleus"/>
    <property type="evidence" value="ECO:0007669"/>
    <property type="project" value="UniProtKB-SubCell"/>
</dbReference>
<evidence type="ECO:0000256" key="2">
    <source>
        <dbReference type="ARBA" id="ARBA00023015"/>
    </source>
</evidence>
<organism evidence="8 9">
    <name type="scientific">Mikania micrantha</name>
    <name type="common">bitter vine</name>
    <dbReference type="NCBI Taxonomy" id="192012"/>
    <lineage>
        <taxon>Eukaryota</taxon>
        <taxon>Viridiplantae</taxon>
        <taxon>Streptophyta</taxon>
        <taxon>Embryophyta</taxon>
        <taxon>Tracheophyta</taxon>
        <taxon>Spermatophyta</taxon>
        <taxon>Magnoliopsida</taxon>
        <taxon>eudicotyledons</taxon>
        <taxon>Gunneridae</taxon>
        <taxon>Pentapetalae</taxon>
        <taxon>asterids</taxon>
        <taxon>campanulids</taxon>
        <taxon>Asterales</taxon>
        <taxon>Asteraceae</taxon>
        <taxon>Asteroideae</taxon>
        <taxon>Heliantheae alliance</taxon>
        <taxon>Eupatorieae</taxon>
        <taxon>Mikania</taxon>
    </lineage>
</organism>
<dbReference type="PROSITE" id="PS50888">
    <property type="entry name" value="BHLH"/>
    <property type="match status" value="1"/>
</dbReference>
<gene>
    <name evidence="8" type="ORF">E3N88_02881</name>
</gene>
<protein>
    <recommendedName>
        <fullName evidence="7">BHLH domain-containing protein</fullName>
    </recommendedName>
</protein>
<feature type="domain" description="BHLH" evidence="7">
    <location>
        <begin position="268"/>
        <end position="318"/>
    </location>
</feature>
<reference evidence="8 9" key="1">
    <citation type="submission" date="2019-05" db="EMBL/GenBank/DDBJ databases">
        <title>Mikania micrantha, genome provides insights into the molecular mechanism of rapid growth.</title>
        <authorList>
            <person name="Liu B."/>
        </authorList>
    </citation>
    <scope>NUCLEOTIDE SEQUENCE [LARGE SCALE GENOMIC DNA]</scope>
    <source>
        <strain evidence="8">NLD-2019</strain>
        <tissue evidence="8">Leaf</tissue>
    </source>
</reference>
<evidence type="ECO:0000256" key="1">
    <source>
        <dbReference type="ARBA" id="ARBA00004123"/>
    </source>
</evidence>
<dbReference type="PANTHER" id="PTHR16223:SF125">
    <property type="entry name" value="OS08G0506700 PROTEIN"/>
    <property type="match status" value="1"/>
</dbReference>
<dbReference type="InterPro" id="IPR045843">
    <property type="entry name" value="IND-like"/>
</dbReference>
<dbReference type="InterPro" id="IPR036638">
    <property type="entry name" value="HLH_DNA-bd_sf"/>
</dbReference>
<keyword evidence="3" id="KW-0238">DNA-binding</keyword>
<evidence type="ECO:0000313" key="8">
    <source>
        <dbReference type="EMBL" id="KAD7479745.1"/>
    </source>
</evidence>
<accession>A0A5N6Q512</accession>
<evidence type="ECO:0000313" key="9">
    <source>
        <dbReference type="Proteomes" id="UP000326396"/>
    </source>
</evidence>
<comment type="caution">
    <text evidence="8">The sequence shown here is derived from an EMBL/GenBank/DDBJ whole genome shotgun (WGS) entry which is preliminary data.</text>
</comment>
<dbReference type="GO" id="GO:0046983">
    <property type="term" value="F:protein dimerization activity"/>
    <property type="evidence" value="ECO:0007669"/>
    <property type="project" value="InterPro"/>
</dbReference>
<evidence type="ECO:0000256" key="6">
    <source>
        <dbReference type="SAM" id="MobiDB-lite"/>
    </source>
</evidence>
<keyword evidence="4" id="KW-0804">Transcription</keyword>